<dbReference type="EMBL" id="ARXU01000009">
    <property type="protein sequence ID" value="KGD60634.1"/>
    <property type="molecule type" value="Genomic_DNA"/>
</dbReference>
<evidence type="ECO:0008006" key="3">
    <source>
        <dbReference type="Google" id="ProtNLM"/>
    </source>
</evidence>
<evidence type="ECO:0000313" key="1">
    <source>
        <dbReference type="EMBL" id="KGD60634.1"/>
    </source>
</evidence>
<dbReference type="Pfam" id="PF05635">
    <property type="entry name" value="23S_rRNA_IVP"/>
    <property type="match status" value="1"/>
</dbReference>
<dbReference type="RefSeq" id="WP_052042915.1">
    <property type="nucleotide sequence ID" value="NZ_ARXU01000009.1"/>
</dbReference>
<dbReference type="SUPFAM" id="SSF158446">
    <property type="entry name" value="IVS-encoded protein-like"/>
    <property type="match status" value="1"/>
</dbReference>
<reference evidence="1 2" key="1">
    <citation type="submission" date="2012-09" db="EMBL/GenBank/DDBJ databases">
        <title>Genome Sequence of alkane-degrading Bacterium Alcanivorax jadensis T9.</title>
        <authorList>
            <person name="Lai Q."/>
            <person name="Shao Z."/>
        </authorList>
    </citation>
    <scope>NUCLEOTIDE SEQUENCE [LARGE SCALE GENOMIC DNA]</scope>
    <source>
        <strain evidence="1 2">T9</strain>
    </source>
</reference>
<gene>
    <name evidence="1" type="ORF">T9A_02369</name>
</gene>
<dbReference type="Gene3D" id="1.20.1440.60">
    <property type="entry name" value="23S rRNA-intervening sequence"/>
    <property type="match status" value="1"/>
</dbReference>
<evidence type="ECO:0000313" key="2">
    <source>
        <dbReference type="Proteomes" id="UP000029443"/>
    </source>
</evidence>
<comment type="caution">
    <text evidence="1">The sequence shown here is derived from an EMBL/GenBank/DDBJ whole genome shotgun (WGS) entry which is preliminary data.</text>
</comment>
<organism evidence="1 2">
    <name type="scientific">Alcanivorax jadensis T9</name>
    <dbReference type="NCBI Taxonomy" id="1177181"/>
    <lineage>
        <taxon>Bacteria</taxon>
        <taxon>Pseudomonadati</taxon>
        <taxon>Pseudomonadota</taxon>
        <taxon>Gammaproteobacteria</taxon>
        <taxon>Oceanospirillales</taxon>
        <taxon>Alcanivoracaceae</taxon>
        <taxon>Alcanivorax</taxon>
    </lineage>
</organism>
<name>A0ABR4WBR5_9GAMM</name>
<proteinExistence type="predicted"/>
<dbReference type="Proteomes" id="UP000029443">
    <property type="component" value="Unassembled WGS sequence"/>
</dbReference>
<dbReference type="NCBIfam" id="TIGR02436">
    <property type="entry name" value="four helix bundle protein"/>
    <property type="match status" value="1"/>
</dbReference>
<dbReference type="InterPro" id="IPR012657">
    <property type="entry name" value="23S_rRNA-intervening_sequence"/>
</dbReference>
<protein>
    <recommendedName>
        <fullName evidence="3">S23 ribosomal protein</fullName>
    </recommendedName>
</protein>
<dbReference type="InterPro" id="IPR036583">
    <property type="entry name" value="23S_rRNA_IVS_sf"/>
</dbReference>
<keyword evidence="2" id="KW-1185">Reference proteome</keyword>
<sequence>MQARNTEKIRGEKVERENRRYRNLRVWLGAVELAEAVYGMTKWWPREKRSGLAGQMQKAALGIPSNIAQGYGRAEKAGGGVMSDYSMLRGSMPCGAFLWR</sequence>
<accession>A0ABR4WBR5</accession>